<evidence type="ECO:0000313" key="2">
    <source>
        <dbReference type="Proteomes" id="UP000805193"/>
    </source>
</evidence>
<reference evidence="1 2" key="1">
    <citation type="journal article" date="2020" name="Cell">
        <title>Large-Scale Comparative Analyses of Tick Genomes Elucidate Their Genetic Diversity and Vector Capacities.</title>
        <authorList>
            <consortium name="Tick Genome and Microbiome Consortium (TIGMIC)"/>
            <person name="Jia N."/>
            <person name="Wang J."/>
            <person name="Shi W."/>
            <person name="Du L."/>
            <person name="Sun Y."/>
            <person name="Zhan W."/>
            <person name="Jiang J.F."/>
            <person name="Wang Q."/>
            <person name="Zhang B."/>
            <person name="Ji P."/>
            <person name="Bell-Sakyi L."/>
            <person name="Cui X.M."/>
            <person name="Yuan T.T."/>
            <person name="Jiang B.G."/>
            <person name="Yang W.F."/>
            <person name="Lam T.T."/>
            <person name="Chang Q.C."/>
            <person name="Ding S.J."/>
            <person name="Wang X.J."/>
            <person name="Zhu J.G."/>
            <person name="Ruan X.D."/>
            <person name="Zhao L."/>
            <person name="Wei J.T."/>
            <person name="Ye R.Z."/>
            <person name="Que T.C."/>
            <person name="Du C.H."/>
            <person name="Zhou Y.H."/>
            <person name="Cheng J.X."/>
            <person name="Dai P.F."/>
            <person name="Guo W.B."/>
            <person name="Han X.H."/>
            <person name="Huang E.J."/>
            <person name="Li L.F."/>
            <person name="Wei W."/>
            <person name="Gao Y.C."/>
            <person name="Liu J.Z."/>
            <person name="Shao H.Z."/>
            <person name="Wang X."/>
            <person name="Wang C.C."/>
            <person name="Yang T.C."/>
            <person name="Huo Q.B."/>
            <person name="Li W."/>
            <person name="Chen H.Y."/>
            <person name="Chen S.E."/>
            <person name="Zhou L.G."/>
            <person name="Ni X.B."/>
            <person name="Tian J.H."/>
            <person name="Sheng Y."/>
            <person name="Liu T."/>
            <person name="Pan Y.S."/>
            <person name="Xia L.Y."/>
            <person name="Li J."/>
            <person name="Zhao F."/>
            <person name="Cao W.C."/>
        </authorList>
    </citation>
    <scope>NUCLEOTIDE SEQUENCE [LARGE SCALE GENOMIC DNA]</scope>
    <source>
        <strain evidence="1">Iper-2018</strain>
    </source>
</reference>
<accession>A0AC60PMK1</accession>
<keyword evidence="2" id="KW-1185">Reference proteome</keyword>
<protein>
    <submittedName>
        <fullName evidence="1">Uncharacterized protein</fullName>
    </submittedName>
</protein>
<gene>
    <name evidence="1" type="ORF">HPB47_001949</name>
</gene>
<dbReference type="Proteomes" id="UP000805193">
    <property type="component" value="Unassembled WGS sequence"/>
</dbReference>
<organism evidence="1 2">
    <name type="scientific">Ixodes persulcatus</name>
    <name type="common">Taiga tick</name>
    <dbReference type="NCBI Taxonomy" id="34615"/>
    <lineage>
        <taxon>Eukaryota</taxon>
        <taxon>Metazoa</taxon>
        <taxon>Ecdysozoa</taxon>
        <taxon>Arthropoda</taxon>
        <taxon>Chelicerata</taxon>
        <taxon>Arachnida</taxon>
        <taxon>Acari</taxon>
        <taxon>Parasitiformes</taxon>
        <taxon>Ixodida</taxon>
        <taxon>Ixodoidea</taxon>
        <taxon>Ixodidae</taxon>
        <taxon>Ixodinae</taxon>
        <taxon>Ixodes</taxon>
    </lineage>
</organism>
<dbReference type="EMBL" id="JABSTQ010010261">
    <property type="protein sequence ID" value="KAG0422207.1"/>
    <property type="molecule type" value="Genomic_DNA"/>
</dbReference>
<comment type="caution">
    <text evidence="1">The sequence shown here is derived from an EMBL/GenBank/DDBJ whole genome shotgun (WGS) entry which is preliminary data.</text>
</comment>
<name>A0AC60PMK1_IXOPE</name>
<sequence length="437" mass="48789">MTMKCMGFGPKENKDKFFIYKVVSGVKGVMDLSTVLRLIFEYMIFVAIDLGWKRVLREIRNSLIVTSPVKMRDFRHELEKLDIMKDLASAGAYQMNPVCMLRLHSLAAKQKLLNAKELVVKGGRYASFARECKEQDESEIFMDATEAEEALETAAPEAPDDTPKRPDTGAGNDDGAEASHDGTSEFTKHRNENNDIREYPHAEKTAPKATSICTAVEDDQRQQFYPSTGQHEPMNETGPTRESQLNRPPVPDAPGEEEQSSTSWTTHGPKKARLAFKPWMPPTIAVRKTHSVPWLLMTLTIGAYLVSRSHKIGRLPTVASSKVKWVQRRELSAPCAGSHDATWTTPHQNANVVRCELSEKQRARDETQVYEVWVRTARPRLASFLGIGSPQQRVTFTPADDVPLSSAILQAQTHSNMCMTSLEKGATVTPSPLCSTF</sequence>
<evidence type="ECO:0000313" key="1">
    <source>
        <dbReference type="EMBL" id="KAG0422207.1"/>
    </source>
</evidence>
<proteinExistence type="predicted"/>